<feature type="compositionally biased region" description="Basic and acidic residues" evidence="1">
    <location>
        <begin position="124"/>
        <end position="145"/>
    </location>
</feature>
<keyword evidence="3" id="KW-1185">Reference proteome</keyword>
<proteinExistence type="predicted"/>
<dbReference type="AlphaFoldDB" id="A0AA39YMN1"/>
<feature type="region of interest" description="Disordered" evidence="1">
    <location>
        <begin position="118"/>
        <end position="160"/>
    </location>
</feature>
<dbReference type="Proteomes" id="UP001174936">
    <property type="component" value="Unassembled WGS sequence"/>
</dbReference>
<feature type="region of interest" description="Disordered" evidence="1">
    <location>
        <begin position="1"/>
        <end position="39"/>
    </location>
</feature>
<sequence length="160" mass="18173">MIGGCRGHAKRGRPLRKRWRDLSSSREPTLERDTETDRAPAATFEEWPLGDTVLKRVTMDGSPPTFMVQFTWDQCAEHTASEEWPLGNAVLKRVTTDGSPPTFMVQFTWDPYAENGAEYCGTENRGHHREEAPSSETKEQQDHEAQGQTNFDFERVMGAL</sequence>
<reference evidence="2" key="1">
    <citation type="submission" date="2023-06" db="EMBL/GenBank/DDBJ databases">
        <title>Genome-scale phylogeny and comparative genomics of the fungal order Sordariales.</title>
        <authorList>
            <consortium name="Lawrence Berkeley National Laboratory"/>
            <person name="Hensen N."/>
            <person name="Bonometti L."/>
            <person name="Westerberg I."/>
            <person name="Brannstrom I.O."/>
            <person name="Guillou S."/>
            <person name="Cros-Aarteil S."/>
            <person name="Calhoun S."/>
            <person name="Haridas S."/>
            <person name="Kuo A."/>
            <person name="Mondo S."/>
            <person name="Pangilinan J."/>
            <person name="Riley R."/>
            <person name="Labutti K."/>
            <person name="Andreopoulos B."/>
            <person name="Lipzen A."/>
            <person name="Chen C."/>
            <person name="Yanf M."/>
            <person name="Daum C."/>
            <person name="Ng V."/>
            <person name="Clum A."/>
            <person name="Steindorff A."/>
            <person name="Ohm R."/>
            <person name="Martin F."/>
            <person name="Silar P."/>
            <person name="Natvig D."/>
            <person name="Lalanne C."/>
            <person name="Gautier V."/>
            <person name="Ament-Velasquez S.L."/>
            <person name="Kruys A."/>
            <person name="Hutchinson M.I."/>
            <person name="Powell A.J."/>
            <person name="Barry K."/>
            <person name="Miller A.N."/>
            <person name="Grigoriev I.V."/>
            <person name="Debuchy R."/>
            <person name="Gladieux P."/>
            <person name="Thoren M.H."/>
            <person name="Johannesson H."/>
        </authorList>
    </citation>
    <scope>NUCLEOTIDE SEQUENCE</scope>
    <source>
        <strain evidence="2">SMH2532-1</strain>
    </source>
</reference>
<protein>
    <submittedName>
        <fullName evidence="2">Uncharacterized protein</fullName>
    </submittedName>
</protein>
<feature type="compositionally biased region" description="Basic residues" evidence="1">
    <location>
        <begin position="7"/>
        <end position="19"/>
    </location>
</feature>
<evidence type="ECO:0000313" key="2">
    <source>
        <dbReference type="EMBL" id="KAK0655351.1"/>
    </source>
</evidence>
<comment type="caution">
    <text evidence="2">The sequence shown here is derived from an EMBL/GenBank/DDBJ whole genome shotgun (WGS) entry which is preliminary data.</text>
</comment>
<gene>
    <name evidence="2" type="ORF">B0T16DRAFT_451049</name>
</gene>
<dbReference type="EMBL" id="JAULSV010000001">
    <property type="protein sequence ID" value="KAK0655351.1"/>
    <property type="molecule type" value="Genomic_DNA"/>
</dbReference>
<organism evidence="2 3">
    <name type="scientific">Cercophora newfieldiana</name>
    <dbReference type="NCBI Taxonomy" id="92897"/>
    <lineage>
        <taxon>Eukaryota</taxon>
        <taxon>Fungi</taxon>
        <taxon>Dikarya</taxon>
        <taxon>Ascomycota</taxon>
        <taxon>Pezizomycotina</taxon>
        <taxon>Sordariomycetes</taxon>
        <taxon>Sordariomycetidae</taxon>
        <taxon>Sordariales</taxon>
        <taxon>Lasiosphaeriaceae</taxon>
        <taxon>Cercophora</taxon>
    </lineage>
</organism>
<feature type="compositionally biased region" description="Basic and acidic residues" evidence="1">
    <location>
        <begin position="20"/>
        <end position="38"/>
    </location>
</feature>
<name>A0AA39YMN1_9PEZI</name>
<evidence type="ECO:0000256" key="1">
    <source>
        <dbReference type="SAM" id="MobiDB-lite"/>
    </source>
</evidence>
<accession>A0AA39YMN1</accession>
<evidence type="ECO:0000313" key="3">
    <source>
        <dbReference type="Proteomes" id="UP001174936"/>
    </source>
</evidence>